<sequence>MLSRVWSSSSSSPHGTPPQLNTCIGNINGAWATFLPAMFFHAVIFGILLWKTLATPRSAKTPLLRVLLRDGFIYFFVIFLAMFANLMIWALARQSLAQLPHYAVWAISITAITRLLLSLHHVGAPTKRHSHAMPMRRLDSGHGSQHDATPEVIDDAFRKFIERYFDVDDPRNSDDSLPDYDHTYGPRRHFAPTVIHLPNLKFDHA</sequence>
<organism evidence="2 3">
    <name type="scientific">Botryobasidium botryosum (strain FD-172 SS1)</name>
    <dbReference type="NCBI Taxonomy" id="930990"/>
    <lineage>
        <taxon>Eukaryota</taxon>
        <taxon>Fungi</taxon>
        <taxon>Dikarya</taxon>
        <taxon>Basidiomycota</taxon>
        <taxon>Agaricomycotina</taxon>
        <taxon>Agaricomycetes</taxon>
        <taxon>Cantharellales</taxon>
        <taxon>Botryobasidiaceae</taxon>
        <taxon>Botryobasidium</taxon>
    </lineage>
</organism>
<keyword evidence="3" id="KW-1185">Reference proteome</keyword>
<keyword evidence="1" id="KW-1133">Transmembrane helix</keyword>
<feature type="transmembrane region" description="Helical" evidence="1">
    <location>
        <begin position="30"/>
        <end position="50"/>
    </location>
</feature>
<evidence type="ECO:0000256" key="1">
    <source>
        <dbReference type="SAM" id="Phobius"/>
    </source>
</evidence>
<evidence type="ECO:0000313" key="3">
    <source>
        <dbReference type="Proteomes" id="UP000027195"/>
    </source>
</evidence>
<accession>A0A067M8L5</accession>
<keyword evidence="1" id="KW-0472">Membrane</keyword>
<feature type="transmembrane region" description="Helical" evidence="1">
    <location>
        <begin position="102"/>
        <end position="123"/>
    </location>
</feature>
<dbReference type="EMBL" id="KL198061">
    <property type="protein sequence ID" value="KDQ11050.1"/>
    <property type="molecule type" value="Genomic_DNA"/>
</dbReference>
<proteinExistence type="predicted"/>
<keyword evidence="1" id="KW-0812">Transmembrane</keyword>
<name>A0A067M8L5_BOTB1</name>
<dbReference type="OrthoDB" id="3203460at2759"/>
<dbReference type="HOGENOM" id="CLU_1337324_0_0_1"/>
<reference evidence="3" key="1">
    <citation type="journal article" date="2014" name="Proc. Natl. Acad. Sci. U.S.A.">
        <title>Extensive sampling of basidiomycete genomes demonstrates inadequacy of the white-rot/brown-rot paradigm for wood decay fungi.</title>
        <authorList>
            <person name="Riley R."/>
            <person name="Salamov A.A."/>
            <person name="Brown D.W."/>
            <person name="Nagy L.G."/>
            <person name="Floudas D."/>
            <person name="Held B.W."/>
            <person name="Levasseur A."/>
            <person name="Lombard V."/>
            <person name="Morin E."/>
            <person name="Otillar R."/>
            <person name="Lindquist E.A."/>
            <person name="Sun H."/>
            <person name="LaButti K.M."/>
            <person name="Schmutz J."/>
            <person name="Jabbour D."/>
            <person name="Luo H."/>
            <person name="Baker S.E."/>
            <person name="Pisabarro A.G."/>
            <person name="Walton J.D."/>
            <person name="Blanchette R.A."/>
            <person name="Henrissat B."/>
            <person name="Martin F."/>
            <person name="Cullen D."/>
            <person name="Hibbett D.S."/>
            <person name="Grigoriev I.V."/>
        </authorList>
    </citation>
    <scope>NUCLEOTIDE SEQUENCE [LARGE SCALE GENOMIC DNA]</scope>
    <source>
        <strain evidence="3">FD-172 SS1</strain>
    </source>
</reference>
<dbReference type="InParanoid" id="A0A067M8L5"/>
<feature type="transmembrane region" description="Helical" evidence="1">
    <location>
        <begin position="71"/>
        <end position="90"/>
    </location>
</feature>
<gene>
    <name evidence="2" type="ORF">BOTBODRAFT_177536</name>
</gene>
<evidence type="ECO:0000313" key="2">
    <source>
        <dbReference type="EMBL" id="KDQ11050.1"/>
    </source>
</evidence>
<protein>
    <submittedName>
        <fullName evidence="2">Uncharacterized protein</fullName>
    </submittedName>
</protein>
<dbReference type="Proteomes" id="UP000027195">
    <property type="component" value="Unassembled WGS sequence"/>
</dbReference>
<dbReference type="AlphaFoldDB" id="A0A067M8L5"/>